<dbReference type="OrthoDB" id="9804603at2"/>
<sequence>MLYINEKFCKGCGICIDLCPKKVLEKNLGKAIIVRENQCIKCGICENSCPDFAINLRGDNDE</sequence>
<keyword evidence="2" id="KW-0479">Metal-binding</keyword>
<name>A0A1I0XXF8_9CLOT</name>
<dbReference type="PANTHER" id="PTHR43687">
    <property type="entry name" value="ADENYLYLSULFATE REDUCTASE, BETA SUBUNIT"/>
    <property type="match status" value="1"/>
</dbReference>
<dbReference type="InterPro" id="IPR017896">
    <property type="entry name" value="4Fe4S_Fe-S-bd"/>
</dbReference>
<evidence type="ECO:0000256" key="2">
    <source>
        <dbReference type="ARBA" id="ARBA00022723"/>
    </source>
</evidence>
<evidence type="ECO:0000256" key="4">
    <source>
        <dbReference type="ARBA" id="ARBA00023014"/>
    </source>
</evidence>
<organism evidence="6 7">
    <name type="scientific">Clostridium frigidicarnis</name>
    <dbReference type="NCBI Taxonomy" id="84698"/>
    <lineage>
        <taxon>Bacteria</taxon>
        <taxon>Bacillati</taxon>
        <taxon>Bacillota</taxon>
        <taxon>Clostridia</taxon>
        <taxon>Eubacteriales</taxon>
        <taxon>Clostridiaceae</taxon>
        <taxon>Clostridium</taxon>
    </lineage>
</organism>
<accession>A0A1I0XXF8</accession>
<protein>
    <submittedName>
        <fullName evidence="6">2-oxoglutarate ferredoxin oxidoreductase subunit delta</fullName>
    </submittedName>
</protein>
<dbReference type="Gene3D" id="3.30.70.20">
    <property type="match status" value="1"/>
</dbReference>
<evidence type="ECO:0000259" key="5">
    <source>
        <dbReference type="PROSITE" id="PS51379"/>
    </source>
</evidence>
<dbReference type="InterPro" id="IPR050572">
    <property type="entry name" value="Fe-S_Ferredoxin"/>
</dbReference>
<reference evidence="6 7" key="1">
    <citation type="submission" date="2016-10" db="EMBL/GenBank/DDBJ databases">
        <authorList>
            <person name="de Groot N.N."/>
        </authorList>
    </citation>
    <scope>NUCLEOTIDE SEQUENCE [LARGE SCALE GENOMIC DNA]</scope>
    <source>
        <strain evidence="6 7">DSM 12271</strain>
    </source>
</reference>
<evidence type="ECO:0000313" key="6">
    <source>
        <dbReference type="EMBL" id="SFB04980.1"/>
    </source>
</evidence>
<keyword evidence="1" id="KW-0004">4Fe-4S</keyword>
<dbReference type="EMBL" id="FOKI01000010">
    <property type="protein sequence ID" value="SFB04980.1"/>
    <property type="molecule type" value="Genomic_DNA"/>
</dbReference>
<dbReference type="GO" id="GO:0046872">
    <property type="term" value="F:metal ion binding"/>
    <property type="evidence" value="ECO:0007669"/>
    <property type="project" value="UniProtKB-KW"/>
</dbReference>
<dbReference type="AlphaFoldDB" id="A0A1I0XXF8"/>
<gene>
    <name evidence="6" type="ORF">SAMN04488528_101012</name>
</gene>
<evidence type="ECO:0000256" key="3">
    <source>
        <dbReference type="ARBA" id="ARBA00023004"/>
    </source>
</evidence>
<dbReference type="InterPro" id="IPR017900">
    <property type="entry name" value="4Fe4S_Fe_S_CS"/>
</dbReference>
<keyword evidence="3" id="KW-0408">Iron</keyword>
<evidence type="ECO:0000256" key="1">
    <source>
        <dbReference type="ARBA" id="ARBA00022485"/>
    </source>
</evidence>
<keyword evidence="7" id="KW-1185">Reference proteome</keyword>
<feature type="domain" description="4Fe-4S ferredoxin-type" evidence="5">
    <location>
        <begin position="30"/>
        <end position="59"/>
    </location>
</feature>
<dbReference type="GO" id="GO:0051539">
    <property type="term" value="F:4 iron, 4 sulfur cluster binding"/>
    <property type="evidence" value="ECO:0007669"/>
    <property type="project" value="UniProtKB-KW"/>
</dbReference>
<keyword evidence="4" id="KW-0411">Iron-sulfur</keyword>
<dbReference type="RefSeq" id="WP_090040390.1">
    <property type="nucleotide sequence ID" value="NZ_FOKI01000010.1"/>
</dbReference>
<dbReference type="Pfam" id="PF13187">
    <property type="entry name" value="Fer4_9"/>
    <property type="match status" value="1"/>
</dbReference>
<dbReference type="Proteomes" id="UP000198619">
    <property type="component" value="Unassembled WGS sequence"/>
</dbReference>
<dbReference type="PROSITE" id="PS00198">
    <property type="entry name" value="4FE4S_FER_1"/>
    <property type="match status" value="2"/>
</dbReference>
<dbReference type="PANTHER" id="PTHR43687:SF4">
    <property type="entry name" value="BLR5484 PROTEIN"/>
    <property type="match status" value="1"/>
</dbReference>
<feature type="domain" description="4Fe-4S ferredoxin-type" evidence="5">
    <location>
        <begin position="1"/>
        <end position="29"/>
    </location>
</feature>
<dbReference type="PROSITE" id="PS51379">
    <property type="entry name" value="4FE4S_FER_2"/>
    <property type="match status" value="2"/>
</dbReference>
<proteinExistence type="predicted"/>
<dbReference type="SUPFAM" id="SSF54862">
    <property type="entry name" value="4Fe-4S ferredoxins"/>
    <property type="match status" value="1"/>
</dbReference>
<evidence type="ECO:0000313" key="7">
    <source>
        <dbReference type="Proteomes" id="UP000198619"/>
    </source>
</evidence>
<dbReference type="STRING" id="84698.SAMN04488528_101012"/>